<name>A0AAJ1V9A9_9FLAO</name>
<evidence type="ECO:0000313" key="3">
    <source>
        <dbReference type="Proteomes" id="UP001170959"/>
    </source>
</evidence>
<proteinExistence type="inferred from homology"/>
<comment type="similarity">
    <text evidence="1">Belongs to the phD/YefM antitoxin family.</text>
</comment>
<dbReference type="SUPFAM" id="SSF143120">
    <property type="entry name" value="YefM-like"/>
    <property type="match status" value="1"/>
</dbReference>
<evidence type="ECO:0008006" key="4">
    <source>
        <dbReference type="Google" id="ProtNLM"/>
    </source>
</evidence>
<evidence type="ECO:0000256" key="1">
    <source>
        <dbReference type="ARBA" id="ARBA00009981"/>
    </source>
</evidence>
<comment type="caution">
    <text evidence="2">The sequence shown here is derived from an EMBL/GenBank/DDBJ whole genome shotgun (WGS) entry which is preliminary data.</text>
</comment>
<sequence>MAIIETTSRQFREHQKDFFDMVDKGKKVVIRRGSKQAYVLTPISQDDLYFTDEMVQRIKDSEKEIKEGKGIKIKSKDELQQFFDSL</sequence>
<protein>
    <recommendedName>
        <fullName evidence="4">Prevent-host-death protein</fullName>
    </recommendedName>
</protein>
<gene>
    <name evidence="2" type="ORF">HX001_17825</name>
</gene>
<dbReference type="EMBL" id="JACAGJ010000018">
    <property type="protein sequence ID" value="MDM1074346.1"/>
    <property type="molecule type" value="Genomic_DNA"/>
</dbReference>
<accession>A0AAJ1V9A9</accession>
<dbReference type="RefSeq" id="WP_280038213.1">
    <property type="nucleotide sequence ID" value="NZ_JACAGJ010000018.1"/>
</dbReference>
<dbReference type="AlphaFoldDB" id="A0AAJ1V9A9"/>
<reference evidence="2" key="1">
    <citation type="submission" date="2020-06" db="EMBL/GenBank/DDBJ databases">
        <authorList>
            <person name="Dong N."/>
        </authorList>
    </citation>
    <scope>NUCLEOTIDE SEQUENCE</scope>
    <source>
        <strain evidence="2">R655-4</strain>
    </source>
</reference>
<dbReference type="Proteomes" id="UP001170959">
    <property type="component" value="Unassembled WGS sequence"/>
</dbReference>
<reference evidence="2" key="2">
    <citation type="journal article" date="2022" name="Sci. Total Environ.">
        <title>Prevalence, transmission, and molecular epidemiology of tet(X)-positive bacteria among humans, animals, and environmental niches in China: An epidemiological, and genomic-based study.</title>
        <authorList>
            <person name="Dong N."/>
            <person name="Zeng Y."/>
            <person name="Cai C."/>
            <person name="Sun C."/>
            <person name="Lu J."/>
            <person name="Liu C."/>
            <person name="Zhou H."/>
            <person name="Sun Q."/>
            <person name="Shu L."/>
            <person name="Wang H."/>
            <person name="Wang Y."/>
            <person name="Wang S."/>
            <person name="Wu C."/>
            <person name="Chan E.W."/>
            <person name="Chen G."/>
            <person name="Shen Z."/>
            <person name="Chen S."/>
            <person name="Zhang R."/>
        </authorList>
    </citation>
    <scope>NUCLEOTIDE SEQUENCE</scope>
    <source>
        <strain evidence="2">R655-4</strain>
    </source>
</reference>
<dbReference type="InterPro" id="IPR036165">
    <property type="entry name" value="YefM-like_sf"/>
</dbReference>
<evidence type="ECO:0000313" key="2">
    <source>
        <dbReference type="EMBL" id="MDM1074346.1"/>
    </source>
</evidence>
<organism evidence="2 3">
    <name type="scientific">Empedobacter brevis</name>
    <dbReference type="NCBI Taxonomy" id="247"/>
    <lineage>
        <taxon>Bacteria</taxon>
        <taxon>Pseudomonadati</taxon>
        <taxon>Bacteroidota</taxon>
        <taxon>Flavobacteriia</taxon>
        <taxon>Flavobacteriales</taxon>
        <taxon>Weeksellaceae</taxon>
        <taxon>Empedobacter</taxon>
    </lineage>
</organism>